<dbReference type="AlphaFoldDB" id="A0ABD3R4R5"/>
<accession>A0ABD3R4R5</accession>
<organism evidence="2 3">
    <name type="scientific">Cyclostephanos tholiformis</name>
    <dbReference type="NCBI Taxonomy" id="382380"/>
    <lineage>
        <taxon>Eukaryota</taxon>
        <taxon>Sar</taxon>
        <taxon>Stramenopiles</taxon>
        <taxon>Ochrophyta</taxon>
        <taxon>Bacillariophyta</taxon>
        <taxon>Coscinodiscophyceae</taxon>
        <taxon>Thalassiosirophycidae</taxon>
        <taxon>Stephanodiscales</taxon>
        <taxon>Stephanodiscaceae</taxon>
        <taxon>Cyclostephanos</taxon>
    </lineage>
</organism>
<reference evidence="2 3" key="1">
    <citation type="submission" date="2024-10" db="EMBL/GenBank/DDBJ databases">
        <title>Updated reference genomes for cyclostephanoid diatoms.</title>
        <authorList>
            <person name="Roberts W.R."/>
            <person name="Alverson A.J."/>
        </authorList>
    </citation>
    <scope>NUCLEOTIDE SEQUENCE [LARGE SCALE GENOMIC DNA]</scope>
    <source>
        <strain evidence="2 3">AJA228-03</strain>
    </source>
</reference>
<dbReference type="Proteomes" id="UP001530377">
    <property type="component" value="Unassembled WGS sequence"/>
</dbReference>
<gene>
    <name evidence="2" type="ORF">ACHAXA_000366</name>
</gene>
<protein>
    <submittedName>
        <fullName evidence="2">Uncharacterized protein</fullName>
    </submittedName>
</protein>
<dbReference type="EMBL" id="JALLPB020000568">
    <property type="protein sequence ID" value="KAL3807927.1"/>
    <property type="molecule type" value="Genomic_DNA"/>
</dbReference>
<feature type="region of interest" description="Disordered" evidence="1">
    <location>
        <begin position="40"/>
        <end position="67"/>
    </location>
</feature>
<keyword evidence="3" id="KW-1185">Reference proteome</keyword>
<name>A0ABD3R4R5_9STRA</name>
<evidence type="ECO:0000256" key="1">
    <source>
        <dbReference type="SAM" id="MobiDB-lite"/>
    </source>
</evidence>
<evidence type="ECO:0000313" key="2">
    <source>
        <dbReference type="EMBL" id="KAL3807927.1"/>
    </source>
</evidence>
<comment type="caution">
    <text evidence="2">The sequence shown here is derived from an EMBL/GenBank/DDBJ whole genome shotgun (WGS) entry which is preliminary data.</text>
</comment>
<proteinExistence type="predicted"/>
<sequence>MYDAGSFVVVFDGGDYRDCSDVGTREDIRLARFQGMSSTDQAEADVAGSGRNYTERGDNPGSGRCGSPWVYPSEEGCSSDHDGRVDGGVCTYLCKKWFLLGL</sequence>
<evidence type="ECO:0000313" key="3">
    <source>
        <dbReference type="Proteomes" id="UP001530377"/>
    </source>
</evidence>